<keyword evidence="1" id="KW-0175">Coiled coil</keyword>
<comment type="caution">
    <text evidence="2">The sequence shown here is derived from an EMBL/GenBank/DDBJ whole genome shotgun (WGS) entry which is preliminary data.</text>
</comment>
<dbReference type="EMBL" id="QQWD01000006">
    <property type="protein sequence ID" value="REJ54221.1"/>
    <property type="molecule type" value="Genomic_DNA"/>
</dbReference>
<evidence type="ECO:0000313" key="3">
    <source>
        <dbReference type="Proteomes" id="UP000257002"/>
    </source>
</evidence>
<accession>A0A3E0M358</accession>
<sequence length="85" mass="10303">MAQAQEPNDKNYEVERQLRSLNRRLERLEDTQVTGRELNRSFDRIYDEIDHLEDKVDRLQSNFEEFRDEINQKLDTILQHITGIN</sequence>
<reference evidence="2 3" key="1">
    <citation type="submission" date="2017-10" db="EMBL/GenBank/DDBJ databases">
        <title>A large-scale comparative metagenomic study reveals the eutrophication-driven functional interactions in six Microcystis-epibionts communities.</title>
        <authorList>
            <person name="Li Q."/>
            <person name="Lin F."/>
        </authorList>
    </citation>
    <scope>NUCLEOTIDE SEQUENCE [LARGE SCALE GENOMIC DNA]</scope>
    <source>
        <strain evidence="2">TW10</strain>
    </source>
</reference>
<dbReference type="Proteomes" id="UP000257002">
    <property type="component" value="Unassembled WGS sequence"/>
</dbReference>
<proteinExistence type="predicted"/>
<evidence type="ECO:0000256" key="1">
    <source>
        <dbReference type="SAM" id="Coils"/>
    </source>
</evidence>
<name>A0A3E0M358_9CHRO</name>
<protein>
    <submittedName>
        <fullName evidence="2">Uncharacterized protein</fullName>
    </submittedName>
</protein>
<evidence type="ECO:0000313" key="2">
    <source>
        <dbReference type="EMBL" id="REJ54221.1"/>
    </source>
</evidence>
<gene>
    <name evidence="2" type="ORF">DWQ51_07405</name>
</gene>
<dbReference type="AlphaFoldDB" id="A0A3E0M358"/>
<organism evidence="2 3">
    <name type="scientific">Microcystis wesenbergii TW10</name>
    <dbReference type="NCBI Taxonomy" id="2060474"/>
    <lineage>
        <taxon>Bacteria</taxon>
        <taxon>Bacillati</taxon>
        <taxon>Cyanobacteriota</taxon>
        <taxon>Cyanophyceae</taxon>
        <taxon>Oscillatoriophycideae</taxon>
        <taxon>Chroococcales</taxon>
        <taxon>Microcystaceae</taxon>
        <taxon>Microcystis</taxon>
    </lineage>
</organism>
<feature type="coiled-coil region" evidence="1">
    <location>
        <begin position="11"/>
        <end position="76"/>
    </location>
</feature>